<evidence type="ECO:0000313" key="3">
    <source>
        <dbReference type="Proteomes" id="UP000009135"/>
    </source>
</evidence>
<evidence type="ECO:0000313" key="2">
    <source>
        <dbReference type="EMBL" id="AEW45845.2"/>
    </source>
</evidence>
<name>H6N873_MYCHN</name>
<proteinExistence type="predicted"/>
<dbReference type="EMBL" id="CP003199">
    <property type="protein sequence ID" value="AEW45845.2"/>
    <property type="molecule type" value="Genomic_DNA"/>
</dbReference>
<dbReference type="AlphaFoldDB" id="H6N873"/>
<feature type="compositionally biased region" description="Acidic residues" evidence="1">
    <location>
        <begin position="122"/>
        <end position="139"/>
    </location>
</feature>
<dbReference type="STRING" id="1111676.MHC_04945"/>
<feature type="compositionally biased region" description="Low complexity" evidence="1">
    <location>
        <begin position="65"/>
        <end position="106"/>
    </location>
</feature>
<feature type="compositionally biased region" description="Basic and acidic residues" evidence="1">
    <location>
        <begin position="180"/>
        <end position="190"/>
    </location>
</feature>
<evidence type="ECO:0000256" key="1">
    <source>
        <dbReference type="SAM" id="MobiDB-lite"/>
    </source>
</evidence>
<organism evidence="2 3">
    <name type="scientific">Mycoplasma haemocanis (strain Illinois)</name>
    <dbReference type="NCBI Taxonomy" id="1111676"/>
    <lineage>
        <taxon>Bacteria</taxon>
        <taxon>Bacillati</taxon>
        <taxon>Mycoplasmatota</taxon>
        <taxon>Mollicutes</taxon>
        <taxon>Mycoplasmataceae</taxon>
        <taxon>Mycoplasma</taxon>
    </lineage>
</organism>
<feature type="compositionally biased region" description="Low complexity" evidence="1">
    <location>
        <begin position="140"/>
        <end position="159"/>
    </location>
</feature>
<gene>
    <name evidence="2" type="ordered locus">MHC_04945</name>
</gene>
<sequence length="203" mass="21421">MELSMPNFKFVKVGGPIFTGIGGVFATSSLISKSAEEKQEEKLKTKALKDEDPLIKDWKDRNESEQGSESDGSQSSSDGDQSDSSESNSNGSEGTESSSGQSSDSPDASKSEEGSPQSSEGGTEDEGDAKEGGEDEDPSDSSSGKESSGSGVTTEGTSDASHDHALGTRFGTRDAGMTKQELERTTQTRNELQDWLDKLKGMQ</sequence>
<reference evidence="2 3" key="1">
    <citation type="journal article" date="2012" name="J. Bacteriol.">
        <title>Complete genome sequence of Mycoplasma haemocanis strain Illinois.</title>
        <authorList>
            <person name="do Nascimento N.C."/>
            <person name="Guimaraes A.M."/>
            <person name="Santos A.P."/>
            <person name="Sanmiguel P.J."/>
            <person name="Messick J.B."/>
        </authorList>
    </citation>
    <scope>NUCLEOTIDE SEQUENCE [LARGE SCALE GENOMIC DNA]</scope>
    <source>
        <strain evidence="2 3">Illinois</strain>
    </source>
</reference>
<feature type="compositionally biased region" description="Basic and acidic residues" evidence="1">
    <location>
        <begin position="34"/>
        <end position="64"/>
    </location>
</feature>
<dbReference type="KEGG" id="mhe:MHC_04945"/>
<dbReference type="Proteomes" id="UP000009135">
    <property type="component" value="Chromosome"/>
</dbReference>
<accession>H6N873</accession>
<feature type="region of interest" description="Disordered" evidence="1">
    <location>
        <begin position="34"/>
        <end position="190"/>
    </location>
</feature>
<keyword evidence="3" id="KW-1185">Reference proteome</keyword>
<protein>
    <submittedName>
        <fullName evidence="2">Uncharacterized protein</fullName>
    </submittedName>
</protein>
<dbReference type="HOGENOM" id="CLU_1376828_0_0_14"/>